<protein>
    <submittedName>
        <fullName evidence="4">Heat-shock protein Hsp20</fullName>
    </submittedName>
</protein>
<sequence>MNKLRILDKRLNDSMERMFRRAASSWKADWETDLSDIRVDMVEVNGAYKVLADLPGVKKEDISVRIDGNRLQIDAHAYAVKNLKDHGITVLRNERRHGTLRRAFTLAQDVDEGKVVAKFSDGLLQLELPKKVASLTDSKMVQVQ</sequence>
<dbReference type="PROSITE" id="PS01031">
    <property type="entry name" value="SHSP"/>
    <property type="match status" value="1"/>
</dbReference>
<evidence type="ECO:0000256" key="2">
    <source>
        <dbReference type="RuleBase" id="RU003616"/>
    </source>
</evidence>
<proteinExistence type="inferred from homology"/>
<gene>
    <name evidence="4" type="ORF">DIC66_21280</name>
</gene>
<accession>A0A3E1R670</accession>
<dbReference type="PANTHER" id="PTHR11527">
    <property type="entry name" value="HEAT-SHOCK PROTEIN 20 FAMILY MEMBER"/>
    <property type="match status" value="1"/>
</dbReference>
<dbReference type="OrthoDB" id="9808910at2"/>
<evidence type="ECO:0000313" key="5">
    <source>
        <dbReference type="Proteomes" id="UP000260665"/>
    </source>
</evidence>
<keyword evidence="5" id="KW-1185">Reference proteome</keyword>
<feature type="domain" description="SHSP" evidence="3">
    <location>
        <begin position="30"/>
        <end position="144"/>
    </location>
</feature>
<dbReference type="EMBL" id="QFZK01000028">
    <property type="protein sequence ID" value="RFO94869.1"/>
    <property type="molecule type" value="Genomic_DNA"/>
</dbReference>
<organism evidence="4 5">
    <name type="scientific">Rhodoferax lacus</name>
    <dbReference type="NCBI Taxonomy" id="2184758"/>
    <lineage>
        <taxon>Bacteria</taxon>
        <taxon>Pseudomonadati</taxon>
        <taxon>Pseudomonadota</taxon>
        <taxon>Betaproteobacteria</taxon>
        <taxon>Burkholderiales</taxon>
        <taxon>Comamonadaceae</taxon>
        <taxon>Rhodoferax</taxon>
    </lineage>
</organism>
<dbReference type="InterPro" id="IPR002068">
    <property type="entry name" value="A-crystallin/Hsp20_dom"/>
</dbReference>
<evidence type="ECO:0000259" key="3">
    <source>
        <dbReference type="PROSITE" id="PS01031"/>
    </source>
</evidence>
<dbReference type="Gene3D" id="2.60.40.790">
    <property type="match status" value="1"/>
</dbReference>
<evidence type="ECO:0000313" key="4">
    <source>
        <dbReference type="EMBL" id="RFO94869.1"/>
    </source>
</evidence>
<reference evidence="4 5" key="1">
    <citation type="submission" date="2018-05" db="EMBL/GenBank/DDBJ databases">
        <title>Rhodoferax soyangensis sp.nov., isolated from an oligotrophic freshwater lake.</title>
        <authorList>
            <person name="Park M."/>
        </authorList>
    </citation>
    <scope>NUCLEOTIDE SEQUENCE [LARGE SCALE GENOMIC DNA]</scope>
    <source>
        <strain evidence="4 5">IMCC26218</strain>
    </source>
</reference>
<dbReference type="Pfam" id="PF00011">
    <property type="entry name" value="HSP20"/>
    <property type="match status" value="1"/>
</dbReference>
<dbReference type="Proteomes" id="UP000260665">
    <property type="component" value="Unassembled WGS sequence"/>
</dbReference>
<dbReference type="InterPro" id="IPR031107">
    <property type="entry name" value="Small_HSP"/>
</dbReference>
<comment type="similarity">
    <text evidence="1 2">Belongs to the small heat shock protein (HSP20) family.</text>
</comment>
<evidence type="ECO:0000256" key="1">
    <source>
        <dbReference type="PROSITE-ProRule" id="PRU00285"/>
    </source>
</evidence>
<dbReference type="AlphaFoldDB" id="A0A3E1R670"/>
<name>A0A3E1R670_9BURK</name>
<dbReference type="RefSeq" id="WP_117180198.1">
    <property type="nucleotide sequence ID" value="NZ_QFZK01000028.1"/>
</dbReference>
<dbReference type="SUPFAM" id="SSF49764">
    <property type="entry name" value="HSP20-like chaperones"/>
    <property type="match status" value="1"/>
</dbReference>
<dbReference type="InterPro" id="IPR008978">
    <property type="entry name" value="HSP20-like_chaperone"/>
</dbReference>
<comment type="caution">
    <text evidence="4">The sequence shown here is derived from an EMBL/GenBank/DDBJ whole genome shotgun (WGS) entry which is preliminary data.</text>
</comment>